<dbReference type="InterPro" id="IPR005905">
    <property type="entry name" value="D_ala_D_ala"/>
</dbReference>
<keyword evidence="3" id="KW-0963">Cytoplasm</keyword>
<feature type="binding site" evidence="10">
    <location>
        <position position="214"/>
    </location>
    <ligand>
        <name>Mg(2+)</name>
        <dbReference type="ChEBI" id="CHEBI:18420"/>
        <label>1</label>
    </ligand>
</feature>
<dbReference type="PROSITE" id="PS00843">
    <property type="entry name" value="DALA_DALA_LIGASE_1"/>
    <property type="match status" value="1"/>
</dbReference>
<accession>A0A2M7RFM1</accession>
<dbReference type="PROSITE" id="PS00844">
    <property type="entry name" value="DALA_DALA_LIGASE_2"/>
    <property type="match status" value="1"/>
</dbReference>
<dbReference type="GO" id="GO:0046872">
    <property type="term" value="F:metal ion binding"/>
    <property type="evidence" value="ECO:0007669"/>
    <property type="project" value="UniProtKB-KW"/>
</dbReference>
<dbReference type="Gene3D" id="3.40.50.20">
    <property type="match status" value="1"/>
</dbReference>
<feature type="binding site" evidence="10">
    <location>
        <position position="214"/>
    </location>
    <ligand>
        <name>Mg(2+)</name>
        <dbReference type="ChEBI" id="CHEBI:18420"/>
        <label>2</label>
    </ligand>
</feature>
<dbReference type="Pfam" id="PF07478">
    <property type="entry name" value="Dala_Dala_lig_C"/>
    <property type="match status" value="1"/>
</dbReference>
<evidence type="ECO:0000256" key="8">
    <source>
        <dbReference type="ARBA" id="ARBA00022984"/>
    </source>
</evidence>
<dbReference type="AlphaFoldDB" id="A0A2M7RFM1"/>
<keyword evidence="6 11" id="KW-0067">ATP-binding</keyword>
<dbReference type="NCBIfam" id="NF002378">
    <property type="entry name" value="PRK01372.1"/>
    <property type="match status" value="1"/>
</dbReference>
<dbReference type="InterPro" id="IPR011761">
    <property type="entry name" value="ATP-grasp"/>
</dbReference>
<evidence type="ECO:0000256" key="1">
    <source>
        <dbReference type="ARBA" id="ARBA00004496"/>
    </source>
</evidence>
<dbReference type="InterPro" id="IPR013815">
    <property type="entry name" value="ATP_grasp_subdomain_1"/>
</dbReference>
<dbReference type="GO" id="GO:0005737">
    <property type="term" value="C:cytoplasm"/>
    <property type="evidence" value="ECO:0007669"/>
    <property type="project" value="UniProtKB-SubCell"/>
</dbReference>
<dbReference type="SUPFAM" id="SSF52440">
    <property type="entry name" value="PreATP-grasp domain"/>
    <property type="match status" value="1"/>
</dbReference>
<evidence type="ECO:0000256" key="7">
    <source>
        <dbReference type="ARBA" id="ARBA00022960"/>
    </source>
</evidence>
<dbReference type="PROSITE" id="PS50975">
    <property type="entry name" value="ATP_GRASP"/>
    <property type="match status" value="1"/>
</dbReference>
<comment type="similarity">
    <text evidence="2">Belongs to the D-alanine--D-alanine ligase family.</text>
</comment>
<dbReference type="PIRSF" id="PIRSF039102">
    <property type="entry name" value="Ddl/VanB"/>
    <property type="match status" value="1"/>
</dbReference>
<keyword evidence="10" id="KW-0464">Manganese</keyword>
<dbReference type="GO" id="GO:0009252">
    <property type="term" value="P:peptidoglycan biosynthetic process"/>
    <property type="evidence" value="ECO:0007669"/>
    <property type="project" value="UniProtKB-KW"/>
</dbReference>
<evidence type="ECO:0000259" key="12">
    <source>
        <dbReference type="PROSITE" id="PS50975"/>
    </source>
</evidence>
<dbReference type="NCBIfam" id="TIGR01205">
    <property type="entry name" value="D_ala_D_alaTIGR"/>
    <property type="match status" value="1"/>
</dbReference>
<dbReference type="EMBL" id="PFMC01000009">
    <property type="protein sequence ID" value="PIY95377.1"/>
    <property type="molecule type" value="Genomic_DNA"/>
</dbReference>
<comment type="caution">
    <text evidence="13">The sequence shown here is derived from an EMBL/GenBank/DDBJ whole genome shotgun (WGS) entry which is preliminary data.</text>
</comment>
<dbReference type="PANTHER" id="PTHR23132">
    <property type="entry name" value="D-ALANINE--D-ALANINE LIGASE"/>
    <property type="match status" value="1"/>
</dbReference>
<keyword evidence="5 11" id="KW-0547">Nucleotide-binding</keyword>
<evidence type="ECO:0000256" key="2">
    <source>
        <dbReference type="ARBA" id="ARBA00010871"/>
    </source>
</evidence>
<dbReference type="Proteomes" id="UP000228689">
    <property type="component" value="Unassembled WGS sequence"/>
</dbReference>
<dbReference type="InterPro" id="IPR016185">
    <property type="entry name" value="PreATP-grasp_dom_sf"/>
</dbReference>
<dbReference type="Pfam" id="PF01820">
    <property type="entry name" value="Dala_Dala_lig_N"/>
    <property type="match status" value="1"/>
</dbReference>
<dbReference type="Gene3D" id="3.30.470.20">
    <property type="entry name" value="ATP-grasp fold, B domain"/>
    <property type="match status" value="1"/>
</dbReference>
<evidence type="ECO:0000256" key="4">
    <source>
        <dbReference type="ARBA" id="ARBA00022598"/>
    </source>
</evidence>
<gene>
    <name evidence="13" type="ORF">COY67_00320</name>
</gene>
<evidence type="ECO:0000256" key="10">
    <source>
        <dbReference type="PIRSR" id="PIRSR039102-3"/>
    </source>
</evidence>
<dbReference type="InterPro" id="IPR011095">
    <property type="entry name" value="Dala_Dala_lig_C"/>
</dbReference>
<dbReference type="GO" id="GO:0005524">
    <property type="term" value="F:ATP binding"/>
    <property type="evidence" value="ECO:0007669"/>
    <property type="project" value="UniProtKB-UniRule"/>
</dbReference>
<feature type="domain" description="ATP-grasp" evidence="12">
    <location>
        <begin position="53"/>
        <end position="247"/>
    </location>
</feature>
<keyword evidence="9" id="KW-0961">Cell wall biogenesis/degradation</keyword>
<dbReference type="GO" id="GO:0008360">
    <property type="term" value="P:regulation of cell shape"/>
    <property type="evidence" value="ECO:0007669"/>
    <property type="project" value="UniProtKB-KW"/>
</dbReference>
<keyword evidence="10" id="KW-0460">Magnesium</keyword>
<organism evidence="13 14">
    <name type="scientific">Candidatus Komeilibacteria bacterium CG_4_10_14_0_8_um_filter_37_78</name>
    <dbReference type="NCBI Taxonomy" id="1974471"/>
    <lineage>
        <taxon>Bacteria</taxon>
        <taxon>Candidatus Komeiliibacteriota</taxon>
    </lineage>
</organism>
<evidence type="ECO:0000256" key="3">
    <source>
        <dbReference type="ARBA" id="ARBA00022490"/>
    </source>
</evidence>
<evidence type="ECO:0000256" key="6">
    <source>
        <dbReference type="ARBA" id="ARBA00022840"/>
    </source>
</evidence>
<protein>
    <submittedName>
        <fullName evidence="13">D-alanine--D-alanine ligase</fullName>
    </submittedName>
</protein>
<keyword evidence="7" id="KW-0133">Cell shape</keyword>
<evidence type="ECO:0000256" key="5">
    <source>
        <dbReference type="ARBA" id="ARBA00022741"/>
    </source>
</evidence>
<dbReference type="InterPro" id="IPR011127">
    <property type="entry name" value="Dala_Dala_lig_N"/>
</dbReference>
<evidence type="ECO:0000313" key="14">
    <source>
        <dbReference type="Proteomes" id="UP000228689"/>
    </source>
</evidence>
<evidence type="ECO:0000256" key="11">
    <source>
        <dbReference type="PROSITE-ProRule" id="PRU00409"/>
    </source>
</evidence>
<keyword evidence="4 13" id="KW-0436">Ligase</keyword>
<reference evidence="14" key="1">
    <citation type="submission" date="2017-09" db="EMBL/GenBank/DDBJ databases">
        <title>Depth-based differentiation of microbial function through sediment-hosted aquifers and enrichment of novel symbionts in the deep terrestrial subsurface.</title>
        <authorList>
            <person name="Probst A.J."/>
            <person name="Ladd B."/>
            <person name="Jarett J.K."/>
            <person name="Geller-Mcgrath D.E."/>
            <person name="Sieber C.M.K."/>
            <person name="Emerson J.B."/>
            <person name="Anantharaman K."/>
            <person name="Thomas B.C."/>
            <person name="Malmstrom R."/>
            <person name="Stieglmeier M."/>
            <person name="Klingl A."/>
            <person name="Woyke T."/>
            <person name="Ryan C.M."/>
            <person name="Banfield J.F."/>
        </authorList>
    </citation>
    <scope>NUCLEOTIDE SEQUENCE [LARGE SCALE GENOMIC DNA]</scope>
</reference>
<keyword evidence="10" id="KW-0479">Metal-binding</keyword>
<dbReference type="GO" id="GO:0008716">
    <property type="term" value="F:D-alanine-D-alanine ligase activity"/>
    <property type="evidence" value="ECO:0007669"/>
    <property type="project" value="InterPro"/>
</dbReference>
<dbReference type="GO" id="GO:0071555">
    <property type="term" value="P:cell wall organization"/>
    <property type="evidence" value="ECO:0007669"/>
    <property type="project" value="UniProtKB-KW"/>
</dbReference>
<dbReference type="PANTHER" id="PTHR23132:SF23">
    <property type="entry name" value="D-ALANINE--D-ALANINE LIGASE B"/>
    <property type="match status" value="1"/>
</dbReference>
<evidence type="ECO:0000256" key="9">
    <source>
        <dbReference type="ARBA" id="ARBA00023316"/>
    </source>
</evidence>
<sequence>MQSIREFDLVIPILHGPYGEDGRIQGLLDMLGVPYLFSGMQASNIAMNKVLAKNVAKKYGLSVAQDIVVTKDNIEIEKVQLPVFVKPVSLGSSVGMSLVKEGVKLGAAVAEALQYDNQVMIEEFIEGREFTVPVLEGKALPVVEIILNSSEWFDYQAKYEDGGSEEVCPAKISDDLKNRLQEQAIIIFKAIGCKDLARVDFIWNEKSATIYFLEINTIPGLSPASITPKSIIAAGISLGELVDQLIENNVKRQS</sequence>
<dbReference type="Gene3D" id="3.30.1490.20">
    <property type="entry name" value="ATP-grasp fold, A domain"/>
    <property type="match status" value="1"/>
</dbReference>
<dbReference type="InterPro" id="IPR000291">
    <property type="entry name" value="D-Ala_lig_Van_CS"/>
</dbReference>
<keyword evidence="8" id="KW-0573">Peptidoglycan synthesis</keyword>
<name>A0A2M7RFM1_9BACT</name>
<comment type="cofactor">
    <cofactor evidence="10">
        <name>Mg(2+)</name>
        <dbReference type="ChEBI" id="CHEBI:18420"/>
    </cofactor>
    <cofactor evidence="10">
        <name>Mn(2+)</name>
        <dbReference type="ChEBI" id="CHEBI:29035"/>
    </cofactor>
    <text evidence="10">Binds 2 magnesium or manganese ions per subunit.</text>
</comment>
<evidence type="ECO:0000313" key="13">
    <source>
        <dbReference type="EMBL" id="PIY95377.1"/>
    </source>
</evidence>
<feature type="binding site" evidence="10">
    <location>
        <position position="216"/>
    </location>
    <ligand>
        <name>Mg(2+)</name>
        <dbReference type="ChEBI" id="CHEBI:18420"/>
        <label>2</label>
    </ligand>
</feature>
<proteinExistence type="inferred from homology"/>
<comment type="subcellular location">
    <subcellularLocation>
        <location evidence="1">Cytoplasm</location>
    </subcellularLocation>
</comment>
<feature type="binding site" evidence="10">
    <location>
        <position position="200"/>
    </location>
    <ligand>
        <name>Mg(2+)</name>
        <dbReference type="ChEBI" id="CHEBI:18420"/>
        <label>1</label>
    </ligand>
</feature>
<dbReference type="SUPFAM" id="SSF56059">
    <property type="entry name" value="Glutathione synthetase ATP-binding domain-like"/>
    <property type="match status" value="1"/>
</dbReference>